<dbReference type="EMBL" id="FNXT01001205">
    <property type="protein sequence ID" value="SZX74067.1"/>
    <property type="molecule type" value="Genomic_DNA"/>
</dbReference>
<evidence type="ECO:0000256" key="5">
    <source>
        <dbReference type="ARBA" id="ARBA00022840"/>
    </source>
</evidence>
<evidence type="ECO:0000256" key="1">
    <source>
        <dbReference type="ARBA" id="ARBA00007913"/>
    </source>
</evidence>
<protein>
    <recommendedName>
        <fullName evidence="6">AAA+ ATPase domain-containing protein</fullName>
    </recommendedName>
</protein>
<dbReference type="GO" id="GO:0003723">
    <property type="term" value="F:RNA binding"/>
    <property type="evidence" value="ECO:0007669"/>
    <property type="project" value="InterPro"/>
</dbReference>
<dbReference type="Pfam" id="PF21138">
    <property type="entry name" value="SMUBP-2_HCS1_1B"/>
    <property type="match status" value="1"/>
</dbReference>
<gene>
    <name evidence="7" type="ORF">BQ4739_LOCUS14313</name>
    <name evidence="8" type="ORF">BQ4739_LOCUS14318</name>
</gene>
<dbReference type="PANTHER" id="PTHR43788:SF13">
    <property type="entry name" value="REGULATOR OF NONSENSE TRANSCRIPTS 1"/>
    <property type="match status" value="1"/>
</dbReference>
<keyword evidence="2" id="KW-0547">Nucleotide-binding</keyword>
<dbReference type="SUPFAM" id="SSF52540">
    <property type="entry name" value="P-loop containing nucleoside triphosphate hydrolases"/>
    <property type="match status" value="1"/>
</dbReference>
<dbReference type="Pfam" id="PF13086">
    <property type="entry name" value="AAA_11"/>
    <property type="match status" value="1"/>
</dbReference>
<keyword evidence="3" id="KW-0378">Hydrolase</keyword>
<dbReference type="Gene3D" id="2.40.30.270">
    <property type="match status" value="1"/>
</dbReference>
<dbReference type="InterPro" id="IPR048761">
    <property type="entry name" value="SMUBP-2_HCS1_1B"/>
</dbReference>
<evidence type="ECO:0000256" key="2">
    <source>
        <dbReference type="ARBA" id="ARBA00022741"/>
    </source>
</evidence>
<evidence type="ECO:0000313" key="7">
    <source>
        <dbReference type="EMBL" id="SZX74062.1"/>
    </source>
</evidence>
<evidence type="ECO:0000256" key="3">
    <source>
        <dbReference type="ARBA" id="ARBA00022801"/>
    </source>
</evidence>
<dbReference type="GO" id="GO:0005694">
    <property type="term" value="C:chromosome"/>
    <property type="evidence" value="ECO:0007669"/>
    <property type="project" value="UniProtKB-ARBA"/>
</dbReference>
<comment type="similarity">
    <text evidence="1">Belongs to the DNA2/NAM7 helicase family.</text>
</comment>
<proteinExistence type="inferred from homology"/>
<dbReference type="SMART" id="SM00382">
    <property type="entry name" value="AAA"/>
    <property type="match status" value="1"/>
</dbReference>
<dbReference type="CDD" id="cd18808">
    <property type="entry name" value="SF1_C_Upf1"/>
    <property type="match status" value="1"/>
</dbReference>
<dbReference type="Proteomes" id="UP000256970">
    <property type="component" value="Unassembled WGS sequence"/>
</dbReference>
<evidence type="ECO:0000259" key="6">
    <source>
        <dbReference type="SMART" id="SM00382"/>
    </source>
</evidence>
<evidence type="ECO:0000313" key="8">
    <source>
        <dbReference type="EMBL" id="SZX74067.1"/>
    </source>
</evidence>
<accession>A0A383WA44</accession>
<dbReference type="InterPro" id="IPR041677">
    <property type="entry name" value="DNA2/NAM7_AAA_11"/>
</dbReference>
<dbReference type="InterPro" id="IPR003593">
    <property type="entry name" value="AAA+_ATPase"/>
</dbReference>
<dbReference type="GO" id="GO:0016787">
    <property type="term" value="F:hydrolase activity"/>
    <property type="evidence" value="ECO:0007669"/>
    <property type="project" value="UniProtKB-KW"/>
</dbReference>
<dbReference type="Gene3D" id="3.40.50.300">
    <property type="entry name" value="P-loop containing nucleotide triphosphate hydrolases"/>
    <property type="match status" value="2"/>
</dbReference>
<organism evidence="7 9">
    <name type="scientific">Tetradesmus obliquus</name>
    <name type="common">Green alga</name>
    <name type="synonym">Acutodesmus obliquus</name>
    <dbReference type="NCBI Taxonomy" id="3088"/>
    <lineage>
        <taxon>Eukaryota</taxon>
        <taxon>Viridiplantae</taxon>
        <taxon>Chlorophyta</taxon>
        <taxon>core chlorophytes</taxon>
        <taxon>Chlorophyceae</taxon>
        <taxon>CS clade</taxon>
        <taxon>Sphaeropleales</taxon>
        <taxon>Scenedesmaceae</taxon>
        <taxon>Tetradesmus</taxon>
    </lineage>
</organism>
<dbReference type="GO" id="GO:0043139">
    <property type="term" value="F:5'-3' DNA helicase activity"/>
    <property type="evidence" value="ECO:0007669"/>
    <property type="project" value="TreeGrafter"/>
</dbReference>
<dbReference type="FunFam" id="3.40.50.300:FF:000326">
    <property type="entry name" value="P-loop containing nucleoside triphosphate hydrolase"/>
    <property type="match status" value="1"/>
</dbReference>
<dbReference type="EMBL" id="FNXT01001205">
    <property type="protein sequence ID" value="SZX74062.1"/>
    <property type="molecule type" value="Genomic_DNA"/>
</dbReference>
<dbReference type="PANTHER" id="PTHR43788">
    <property type="entry name" value="DNA2/NAM7 HELICASE FAMILY MEMBER"/>
    <property type="match status" value="1"/>
</dbReference>
<dbReference type="InterPro" id="IPR027417">
    <property type="entry name" value="P-loop_NTPase"/>
</dbReference>
<evidence type="ECO:0000313" key="9">
    <source>
        <dbReference type="Proteomes" id="UP000256970"/>
    </source>
</evidence>
<reference evidence="7 9" key="1">
    <citation type="submission" date="2016-10" db="EMBL/GenBank/DDBJ databases">
        <authorList>
            <person name="Cai Z."/>
        </authorList>
    </citation>
    <scope>NUCLEOTIDE SEQUENCE [LARGE SCALE GENOMIC DNA]</scope>
</reference>
<evidence type="ECO:0000256" key="4">
    <source>
        <dbReference type="ARBA" id="ARBA00022806"/>
    </source>
</evidence>
<dbReference type="Pfam" id="PF13087">
    <property type="entry name" value="AAA_12"/>
    <property type="match status" value="1"/>
</dbReference>
<name>A0A383WA44_TETOB</name>
<sequence>MTDEEVDRTTAYITRYTDLLLLEVDEEVKEFVATLKDWSLTWLQQDGRVLLGLTGAPAGQYFGDEVVRFFVPEGAASSRARGEEEQGLKVLPRHSLAPGDMVLLTAGKGGPLVGGGWDENMMYGVVTERSRNWIKVAFETGPDKSELQDCDTWRLDKSVNTLTTERALLALVSLWNRVPFSSGTWSFSSLLGGSVAGLLGRQATPEHDNPLRNDIEEFFEDFSEEAGHRRHMGALEGTSLADVIMRADDAFDWSSLPAEAGGMPERAILEARKMLPSAGRPDMAATAVMLKQLEQQGLLASAKHSFRLDASQLIAISTAMLNPVTLLHGPPGTGKTTTIGGLLFFLRRTFGYKGKILAAAQSNVAVDNMLETAMKRGGLRVLRVGEPVKVRSSLQRYTLRAQVEAAVAKDTTICEAREEQRSLRQQLRTMRKSRRSSGYERKLLYERLDELNALIDKEVRRITQQLLAEAEVVGVTCTGAAGPELAGAAFDMVVIDEGSQASEPEALIPLMKGCRRVVLVGDHKQLPPVVKSSEAAAGGLGQSLFERLMDIGAPSAMLQVQYRAHPALMDFINSQFYSGLLSNGVAAADRPPPRGFPFPAAGVPIVFVAVDGKEKSNARGSKLNEQEAAVVQSVVTMLVQRCGLAPGDLGVISPYAAQVSLLSKQLQERGYTINARGGSSDSDDESWVADELEVKSVDGYQGREKEVILLSTVRANSQQQVGFVDDWRRANVALSRARTALVVVGHRSTLRGSETWDAFLKHVAQQGCVVKQEQLRL</sequence>
<keyword evidence="4" id="KW-0347">Helicase</keyword>
<feature type="domain" description="AAA+ ATPase" evidence="6">
    <location>
        <begin position="321"/>
        <end position="550"/>
    </location>
</feature>
<keyword evidence="5" id="KW-0067">ATP-binding</keyword>
<dbReference type="InterPro" id="IPR047187">
    <property type="entry name" value="SF1_C_Upf1"/>
</dbReference>
<dbReference type="AlphaFoldDB" id="A0A383WA44"/>
<dbReference type="InterPro" id="IPR041679">
    <property type="entry name" value="DNA2/NAM7-like_C"/>
</dbReference>
<dbReference type="GO" id="GO:0005524">
    <property type="term" value="F:ATP binding"/>
    <property type="evidence" value="ECO:0007669"/>
    <property type="project" value="UniProtKB-KW"/>
</dbReference>
<keyword evidence="9" id="KW-1185">Reference proteome</keyword>
<dbReference type="STRING" id="3088.A0A383WA44"/>
<dbReference type="InterPro" id="IPR050534">
    <property type="entry name" value="Coronavir_polyprotein_1ab"/>
</dbReference>